<reference evidence="3 4" key="1">
    <citation type="submission" date="2019-01" db="EMBL/GenBank/DDBJ databases">
        <title>Halorientalis sp. F13-25 a new haloarchaeum isolated from hypersaline water.</title>
        <authorList>
            <person name="Ana D.-V."/>
            <person name="Cristina S.-P."/>
            <person name="Antonio V."/>
        </authorList>
    </citation>
    <scope>NUCLEOTIDE SEQUENCE [LARGE SCALE GENOMIC DNA]</scope>
    <source>
        <strain evidence="3 4">F13-25</strain>
    </source>
</reference>
<feature type="compositionally biased region" description="Basic and acidic residues" evidence="2">
    <location>
        <begin position="240"/>
        <end position="249"/>
    </location>
</feature>
<dbReference type="PANTHER" id="PTHR28047:SF5">
    <property type="entry name" value="PROTEIN DCG1"/>
    <property type="match status" value="1"/>
</dbReference>
<keyword evidence="4" id="KW-1185">Reference proteome</keyword>
<proteinExistence type="inferred from homology"/>
<dbReference type="InterPro" id="IPR015942">
    <property type="entry name" value="Asp/Glu/hydantoin_racemase"/>
</dbReference>
<dbReference type="PANTHER" id="PTHR28047">
    <property type="entry name" value="PROTEIN DCG1"/>
    <property type="match status" value="1"/>
</dbReference>
<comment type="caution">
    <text evidence="3">The sequence shown here is derived from an EMBL/GenBank/DDBJ whole genome shotgun (WGS) entry which is preliminary data.</text>
</comment>
<comment type="similarity">
    <text evidence="1">Belongs to the HyuE racemase family.</text>
</comment>
<dbReference type="Proteomes" id="UP000289691">
    <property type="component" value="Unassembled WGS sequence"/>
</dbReference>
<protein>
    <submittedName>
        <fullName evidence="3">Aspartate/glutamate racemase family protein</fullName>
    </submittedName>
</protein>
<evidence type="ECO:0000256" key="2">
    <source>
        <dbReference type="SAM" id="MobiDB-lite"/>
    </source>
</evidence>
<feature type="region of interest" description="Disordered" evidence="2">
    <location>
        <begin position="227"/>
        <end position="249"/>
    </location>
</feature>
<dbReference type="EMBL" id="RDFA01000005">
    <property type="protein sequence ID" value="RXK48061.1"/>
    <property type="molecule type" value="Genomic_DNA"/>
</dbReference>
<dbReference type="FunFam" id="3.40.50.12500:FF:000001">
    <property type="entry name" value="Putative hydantoin racemase"/>
    <property type="match status" value="1"/>
</dbReference>
<evidence type="ECO:0000313" key="4">
    <source>
        <dbReference type="Proteomes" id="UP000289691"/>
    </source>
</evidence>
<evidence type="ECO:0000313" key="3">
    <source>
        <dbReference type="EMBL" id="RXK48061.1"/>
    </source>
</evidence>
<dbReference type="InterPro" id="IPR053714">
    <property type="entry name" value="Iso_Racemase_Enz_sf"/>
</dbReference>
<dbReference type="GO" id="GO:0047661">
    <property type="term" value="F:amino-acid racemase activity"/>
    <property type="evidence" value="ECO:0007669"/>
    <property type="project" value="InterPro"/>
</dbReference>
<accession>A0A498L2R2</accession>
<dbReference type="InterPro" id="IPR052186">
    <property type="entry name" value="Hydantoin_racemase-like"/>
</dbReference>
<dbReference type="Gene3D" id="3.40.50.12500">
    <property type="match status" value="1"/>
</dbReference>
<dbReference type="Pfam" id="PF01177">
    <property type="entry name" value="Asp_Glu_race"/>
    <property type="match status" value="1"/>
</dbReference>
<evidence type="ECO:0000256" key="1">
    <source>
        <dbReference type="ARBA" id="ARBA00038414"/>
    </source>
</evidence>
<organism evidence="3 4">
    <name type="scientific">Halorientalis pallida</name>
    <dbReference type="NCBI Taxonomy" id="2479928"/>
    <lineage>
        <taxon>Archaea</taxon>
        <taxon>Methanobacteriati</taxon>
        <taxon>Methanobacteriota</taxon>
        <taxon>Stenosarchaea group</taxon>
        <taxon>Halobacteria</taxon>
        <taxon>Halobacteriales</taxon>
        <taxon>Haloarculaceae</taxon>
        <taxon>Halorientalis</taxon>
    </lineage>
</organism>
<dbReference type="AlphaFoldDB" id="A0A498L2R2"/>
<sequence length="249" mass="27104">MRIKAINPNTTLEMTENIGHQVRRYTSDDVEVEAVSPERGPISIESYYDDFLAVPGVLEEIIDDEAEFDAFINSCWGDPGIDACREVTEKPVVGIAEASMYVANMLGAQFSVATILPRARDFIEDRVRTTGLWGQCASVRCTDLTVVETEETRDAATEALYDAAKRAVEEDGAEAICLGCAGMGGLDEPLEERLPVPVIDSVAAAGVITEGMVRLGKATSKVMTYKQPEPKEQTGYPQKFHFDADAGDD</sequence>
<gene>
    <name evidence="3" type="ORF">EAF64_14855</name>
</gene>
<name>A0A498L2R2_9EURY</name>